<dbReference type="OrthoDB" id="9804725at2"/>
<proteinExistence type="predicted"/>
<sequence length="259" mass="30505">MQIKLISYGDFRYETQREFFRETAVSSSFFDDVTIFSNEDMTSEFLTEFYDILNHTDRGSFAWKPYFVKRTLDEIEENDILVYCDAGCMINSWGKERFNQYIEKLIASETGILAFEINHKEYEYTKKEVFEYFNSTEVVTHSKQVIGTIFLVRKCTHSVSLVNRWYHVLQDNPKLFTDELNQELQDPGFINHRHDQSIWSIILKTYGADILSDETHFKDLIRDGHSFPLWAARLGRFDPFYIAVSGAHSVYEIKVVTDP</sequence>
<name>A0A1G9RU25_9SPHI</name>
<organism evidence="1 2">
    <name type="scientific">Pedobacter steynii</name>
    <dbReference type="NCBI Taxonomy" id="430522"/>
    <lineage>
        <taxon>Bacteria</taxon>
        <taxon>Pseudomonadati</taxon>
        <taxon>Bacteroidota</taxon>
        <taxon>Sphingobacteriia</taxon>
        <taxon>Sphingobacteriales</taxon>
        <taxon>Sphingobacteriaceae</taxon>
        <taxon>Pedobacter</taxon>
    </lineage>
</organism>
<dbReference type="AlphaFoldDB" id="A0A1G9RU25"/>
<dbReference type="EMBL" id="FNGY01000003">
    <property type="protein sequence ID" value="SDM26736.1"/>
    <property type="molecule type" value="Genomic_DNA"/>
</dbReference>
<keyword evidence="2" id="KW-1185">Reference proteome</keyword>
<reference evidence="2" key="1">
    <citation type="submission" date="2016-10" db="EMBL/GenBank/DDBJ databases">
        <authorList>
            <person name="Varghese N."/>
            <person name="Submissions S."/>
        </authorList>
    </citation>
    <scope>NUCLEOTIDE SEQUENCE [LARGE SCALE GENOMIC DNA]</scope>
    <source>
        <strain evidence="2">DSM 19110</strain>
    </source>
</reference>
<evidence type="ECO:0000313" key="1">
    <source>
        <dbReference type="EMBL" id="SDM26736.1"/>
    </source>
</evidence>
<evidence type="ECO:0000313" key="2">
    <source>
        <dbReference type="Proteomes" id="UP000183200"/>
    </source>
</evidence>
<gene>
    <name evidence="1" type="ORF">SAMN05421820_103359</name>
</gene>
<dbReference type="RefSeq" id="WP_074606009.1">
    <property type="nucleotide sequence ID" value="NZ_FNGY01000003.1"/>
</dbReference>
<protein>
    <submittedName>
        <fullName evidence="1">Uncharacterized protein</fullName>
    </submittedName>
</protein>
<dbReference type="Proteomes" id="UP000183200">
    <property type="component" value="Unassembled WGS sequence"/>
</dbReference>
<accession>A0A1G9RU25</accession>